<dbReference type="Pfam" id="PF13843">
    <property type="entry name" value="DDE_Tnp_1_7"/>
    <property type="match status" value="1"/>
</dbReference>
<feature type="region of interest" description="Disordered" evidence="1">
    <location>
        <begin position="45"/>
        <end position="65"/>
    </location>
</feature>
<dbReference type="EMBL" id="KZ150113">
    <property type="protein sequence ID" value="PZC73302.1"/>
    <property type="molecule type" value="Genomic_DNA"/>
</dbReference>
<name>A0A2W1BDM1_HELAM</name>
<accession>A0A2W1BDM1</accession>
<evidence type="ECO:0000259" key="2">
    <source>
        <dbReference type="Pfam" id="PF13843"/>
    </source>
</evidence>
<protein>
    <recommendedName>
        <fullName evidence="2">PiggyBac transposable element-derived protein domain-containing protein</fullName>
    </recommendedName>
</protein>
<dbReference type="PANTHER" id="PTHR46599">
    <property type="entry name" value="PIGGYBAC TRANSPOSABLE ELEMENT-DERIVED PROTEIN 4"/>
    <property type="match status" value="1"/>
</dbReference>
<feature type="domain" description="PiggyBac transposable element-derived protein" evidence="2">
    <location>
        <begin position="267"/>
        <end position="649"/>
    </location>
</feature>
<evidence type="ECO:0000313" key="4">
    <source>
        <dbReference type="Proteomes" id="UP000249218"/>
    </source>
</evidence>
<proteinExistence type="predicted"/>
<dbReference type="InterPro" id="IPR029526">
    <property type="entry name" value="PGBD"/>
</dbReference>
<keyword evidence="4" id="KW-1185">Reference proteome</keyword>
<dbReference type="PANTHER" id="PTHR46599:SF3">
    <property type="entry name" value="PIGGYBAC TRANSPOSABLE ELEMENT-DERIVED PROTEIN 4"/>
    <property type="match status" value="1"/>
</dbReference>
<dbReference type="AlphaFoldDB" id="A0A2W1BDM1"/>
<dbReference type="Proteomes" id="UP000249218">
    <property type="component" value="Unassembled WGS sequence"/>
</dbReference>
<sequence length="772" mass="86939">MAEYAATERSRSVSPVADVVRGPNRQSAARRALLLERLRAAPVRDLDSPPPRLPVQVTPGGSLNVPLEQTPGGRLRLSEATQARQPSLDLSLCSDVVERVEALDMSEDEAAELLQSDPWHVKRWMRDLPGASELPRASNTVVLAPLAPSARSEVPVAAELDVRPSTSTEAALSQTVPRRDGSDLDSEFDDEFDVPVMPIVRDLPDTEELDESLQDLVNEIDTGMDDAADCLLGTSATFTWSPDFDSFRGVRGEFSGPTPGPIKAYETPYDAFTDIWDEDIVRLIATETNRYAHQTIETMRDAGTLKPSSRLHSWTDTNADEIMVFFAMLMYMAIDPRTSVTEYWTSDEVLQLPGFKSLMSFNRYTLLNKCLHFVDNDAVQSQQLSQSGVSSSAGVSRRLGKLAPIIEHLGKKFKALYNLGADISIDESLTLFKGRLSWAQTIRSKAARFGIKSYELCESRTGYMARFQIYTGKDDSSDGDLSLGVDLGEKSTKVVLELLQGLEHRGHCVVMDNYYNCPSLARYLKSLGFDCLGTLRVNRRHVPGHFKVSDKVKKGTIISRHSGDVSIIAWMDSKMVNIISTYHRPDTYNGTRAGKPMEKPVCIKDYNKSMGGVDLKDQKLSMYLLERKRGVKWYMKMFKRLLNVSIHNALVMYQSSLERATDKLPVTHREFRYALAESLLKRHRSCSIGISQAPVENMRLRRDIMHEPEHLIGRQNTRRCMICQRQKKSKAVHSRCVTCDVYLCFGDCWRIWHSAKELPGVDIRGRKRKRKE</sequence>
<organism evidence="3 4">
    <name type="scientific">Helicoverpa armigera</name>
    <name type="common">Cotton bollworm</name>
    <name type="synonym">Heliothis armigera</name>
    <dbReference type="NCBI Taxonomy" id="29058"/>
    <lineage>
        <taxon>Eukaryota</taxon>
        <taxon>Metazoa</taxon>
        <taxon>Ecdysozoa</taxon>
        <taxon>Arthropoda</taxon>
        <taxon>Hexapoda</taxon>
        <taxon>Insecta</taxon>
        <taxon>Pterygota</taxon>
        <taxon>Neoptera</taxon>
        <taxon>Endopterygota</taxon>
        <taxon>Lepidoptera</taxon>
        <taxon>Glossata</taxon>
        <taxon>Ditrysia</taxon>
        <taxon>Noctuoidea</taxon>
        <taxon>Noctuidae</taxon>
        <taxon>Heliothinae</taxon>
        <taxon>Helicoverpa</taxon>
    </lineage>
</organism>
<feature type="compositionally biased region" description="Polar residues" evidence="1">
    <location>
        <begin position="164"/>
        <end position="176"/>
    </location>
</feature>
<feature type="region of interest" description="Disordered" evidence="1">
    <location>
        <begin position="160"/>
        <end position="188"/>
    </location>
</feature>
<reference evidence="3 4" key="1">
    <citation type="journal article" date="2017" name="BMC Biol.">
        <title>Genomic innovations, transcriptional plasticity and gene loss underlying the evolution and divergence of two highly polyphagous and invasive Helicoverpa pest species.</title>
        <authorList>
            <person name="Pearce S.L."/>
            <person name="Clarke D.F."/>
            <person name="East P.D."/>
            <person name="Elfekih S."/>
            <person name="Gordon K.H."/>
            <person name="Jermiin L.S."/>
            <person name="McGaughran A."/>
            <person name="Oakeshott J.G."/>
            <person name="Papanikolaou A."/>
            <person name="Perera O.P."/>
            <person name="Rane R.V."/>
            <person name="Richards S."/>
            <person name="Tay W.T."/>
            <person name="Walsh T.K."/>
            <person name="Anderson A."/>
            <person name="Anderson C.J."/>
            <person name="Asgari S."/>
            <person name="Board P.G."/>
            <person name="Bretschneider A."/>
            <person name="Campbell P.M."/>
            <person name="Chertemps T."/>
            <person name="Christeller J.T."/>
            <person name="Coppin C.W."/>
            <person name="Downes S.J."/>
            <person name="Duan G."/>
            <person name="Farnsworth C.A."/>
            <person name="Good R.T."/>
            <person name="Han L.B."/>
            <person name="Han Y.C."/>
            <person name="Hatje K."/>
            <person name="Horne I."/>
            <person name="Huang Y.P."/>
            <person name="Hughes D.S."/>
            <person name="Jacquin-Joly E."/>
            <person name="James W."/>
            <person name="Jhangiani S."/>
            <person name="Kollmar M."/>
            <person name="Kuwar S.S."/>
            <person name="Li S."/>
            <person name="Liu N.Y."/>
            <person name="Maibeche M.T."/>
            <person name="Miller J.R."/>
            <person name="Montagne N."/>
            <person name="Perry T."/>
            <person name="Qu J."/>
            <person name="Song S.V."/>
            <person name="Sutton G.G."/>
            <person name="Vogel H."/>
            <person name="Walenz B.P."/>
            <person name="Xu W."/>
            <person name="Zhang H.J."/>
            <person name="Zou Z."/>
            <person name="Batterham P."/>
            <person name="Edwards O.R."/>
            <person name="Feyereisen R."/>
            <person name="Gibbs R.A."/>
            <person name="Heckel D.G."/>
            <person name="McGrath A."/>
            <person name="Robin C."/>
            <person name="Scherer S.E."/>
            <person name="Worley K.C."/>
            <person name="Wu Y.D."/>
        </authorList>
    </citation>
    <scope>NUCLEOTIDE SEQUENCE [LARGE SCALE GENOMIC DNA]</scope>
    <source>
        <strain evidence="3">Harm_GR_Male_#8</strain>
        <tissue evidence="3">Whole organism</tissue>
    </source>
</reference>
<evidence type="ECO:0000313" key="3">
    <source>
        <dbReference type="EMBL" id="PZC73302.1"/>
    </source>
</evidence>
<dbReference type="OrthoDB" id="75807at2759"/>
<evidence type="ECO:0000256" key="1">
    <source>
        <dbReference type="SAM" id="MobiDB-lite"/>
    </source>
</evidence>
<gene>
    <name evidence="3" type="primary">HaOG209692</name>
    <name evidence="3" type="ORF">B5X24_HaOG209692</name>
</gene>